<gene>
    <name evidence="7" type="ORF">IX39_15355</name>
</gene>
<dbReference type="SUPFAM" id="SSF56300">
    <property type="entry name" value="Metallo-dependent phosphatases"/>
    <property type="match status" value="1"/>
</dbReference>
<dbReference type="OrthoDB" id="9802481at2"/>
<dbReference type="GO" id="GO:0046872">
    <property type="term" value="F:metal ion binding"/>
    <property type="evidence" value="ECO:0007669"/>
    <property type="project" value="UniProtKB-KW"/>
</dbReference>
<evidence type="ECO:0000313" key="7">
    <source>
        <dbReference type="EMBL" id="KFE98791.1"/>
    </source>
</evidence>
<protein>
    <submittedName>
        <fullName evidence="7">Phosphoesterase</fullName>
    </submittedName>
</protein>
<keyword evidence="3" id="KW-0479">Metal-binding</keyword>
<organism evidence="7 8">
    <name type="scientific">Chryseobacterium formosense</name>
    <dbReference type="NCBI Taxonomy" id="236814"/>
    <lineage>
        <taxon>Bacteria</taxon>
        <taxon>Pseudomonadati</taxon>
        <taxon>Bacteroidota</taxon>
        <taxon>Flavobacteriia</taxon>
        <taxon>Flavobacteriales</taxon>
        <taxon>Weeksellaceae</taxon>
        <taxon>Chryseobacterium group</taxon>
        <taxon>Chryseobacterium</taxon>
    </lineage>
</organism>
<comment type="caution">
    <text evidence="7">The sequence shown here is derived from an EMBL/GenBank/DDBJ whole genome shotgun (WGS) entry which is preliminary data.</text>
</comment>
<accession>A0A085Z2X8</accession>
<dbReference type="RefSeq" id="WP_034678069.1">
    <property type="nucleotide sequence ID" value="NZ_FPAP01000002.1"/>
</dbReference>
<reference evidence="7 8" key="1">
    <citation type="submission" date="2014-07" db="EMBL/GenBank/DDBJ databases">
        <title>Genome of Chryseobacterium formosense LMG 24722.</title>
        <authorList>
            <person name="Pipes S.E."/>
            <person name="Stropko S.J."/>
            <person name="Newman J.D."/>
        </authorList>
    </citation>
    <scope>NUCLEOTIDE SEQUENCE [LARGE SCALE GENOMIC DNA]</scope>
    <source>
        <strain evidence="7 8">LMG 24722</strain>
    </source>
</reference>
<dbReference type="CDD" id="cd07398">
    <property type="entry name" value="MPP_YbbF-LpxH"/>
    <property type="match status" value="1"/>
</dbReference>
<dbReference type="GO" id="GO:0008758">
    <property type="term" value="F:UDP-2,3-diacylglucosamine hydrolase activity"/>
    <property type="evidence" value="ECO:0007669"/>
    <property type="project" value="TreeGrafter"/>
</dbReference>
<sequence>MKRNVELVVISDVHLGTYGCKAKELLRYLNSIQPKTLVLNGDIIDIWQFKKSYFPKPHLKVIKKIISFATKNTNVYYITGNHDEMFRKFTDFELGKLKVCNKLCLDINNKKTWIFHGDVFDASVQHSKWIAKLGGKGYDLLIVINNVVNWFLEKMGKEKYSFSKKIKNNVKKAVKYIGDFELTASELAIDNGYDYVICGHIHQPQMREVVNKKGSCTYLNSGDWIENLSALEFDQNEWKIFHYEDHKHLLKDDESEEIQDINNSDLLKIVTQFT</sequence>
<proteinExistence type="predicted"/>
<evidence type="ECO:0000256" key="4">
    <source>
        <dbReference type="ARBA" id="ARBA00023136"/>
    </source>
</evidence>
<keyword evidence="8" id="KW-1185">Reference proteome</keyword>
<dbReference type="InterPro" id="IPR029052">
    <property type="entry name" value="Metallo-depent_PP-like"/>
</dbReference>
<keyword evidence="1" id="KW-1003">Cell membrane</keyword>
<dbReference type="eggNOG" id="COG2908">
    <property type="taxonomic scope" value="Bacteria"/>
</dbReference>
<dbReference type="Pfam" id="PF00149">
    <property type="entry name" value="Metallophos"/>
    <property type="match status" value="1"/>
</dbReference>
<dbReference type="GO" id="GO:0016020">
    <property type="term" value="C:membrane"/>
    <property type="evidence" value="ECO:0007669"/>
    <property type="project" value="GOC"/>
</dbReference>
<evidence type="ECO:0000256" key="2">
    <source>
        <dbReference type="ARBA" id="ARBA00022519"/>
    </source>
</evidence>
<dbReference type="PANTHER" id="PTHR34990">
    <property type="entry name" value="UDP-2,3-DIACYLGLUCOSAMINE HYDROLASE-RELATED"/>
    <property type="match status" value="1"/>
</dbReference>
<feature type="domain" description="Calcineurin-like phosphoesterase" evidence="6">
    <location>
        <begin position="7"/>
        <end position="204"/>
    </location>
</feature>
<dbReference type="PANTHER" id="PTHR34990:SF2">
    <property type="entry name" value="BLL8164 PROTEIN"/>
    <property type="match status" value="1"/>
</dbReference>
<dbReference type="InterPro" id="IPR043461">
    <property type="entry name" value="LpxH-like"/>
</dbReference>
<keyword evidence="4" id="KW-0472">Membrane</keyword>
<evidence type="ECO:0000313" key="8">
    <source>
        <dbReference type="Proteomes" id="UP000028713"/>
    </source>
</evidence>
<dbReference type="GO" id="GO:0009245">
    <property type="term" value="P:lipid A biosynthetic process"/>
    <property type="evidence" value="ECO:0007669"/>
    <property type="project" value="TreeGrafter"/>
</dbReference>
<evidence type="ECO:0000259" key="6">
    <source>
        <dbReference type="Pfam" id="PF00149"/>
    </source>
</evidence>
<dbReference type="EMBL" id="JPRP01000002">
    <property type="protein sequence ID" value="KFE98791.1"/>
    <property type="molecule type" value="Genomic_DNA"/>
</dbReference>
<dbReference type="STRING" id="236814.IX39_15355"/>
<evidence type="ECO:0000256" key="3">
    <source>
        <dbReference type="ARBA" id="ARBA00022723"/>
    </source>
</evidence>
<keyword evidence="5" id="KW-0464">Manganese</keyword>
<dbReference type="Proteomes" id="UP000028713">
    <property type="component" value="Unassembled WGS sequence"/>
</dbReference>
<dbReference type="Gene3D" id="3.60.21.10">
    <property type="match status" value="1"/>
</dbReference>
<dbReference type="InterPro" id="IPR004843">
    <property type="entry name" value="Calcineurin-like_PHP"/>
</dbReference>
<evidence type="ECO:0000256" key="1">
    <source>
        <dbReference type="ARBA" id="ARBA00022475"/>
    </source>
</evidence>
<keyword evidence="2" id="KW-0997">Cell inner membrane</keyword>
<dbReference type="AlphaFoldDB" id="A0A085Z2X8"/>
<evidence type="ECO:0000256" key="5">
    <source>
        <dbReference type="ARBA" id="ARBA00023211"/>
    </source>
</evidence>
<name>A0A085Z2X8_9FLAO</name>